<comment type="subcellular location">
    <subcellularLocation>
        <location evidence="2">Endoplasmic reticulum membrane</location>
        <topology evidence="2">Single-pass membrane protein</topology>
    </subcellularLocation>
    <subcellularLocation>
        <location evidence="1">Nucleus</location>
    </subcellularLocation>
</comment>
<evidence type="ECO:0000256" key="1">
    <source>
        <dbReference type="ARBA" id="ARBA00004123"/>
    </source>
</evidence>
<dbReference type="SMART" id="SM00338">
    <property type="entry name" value="BRLZ"/>
    <property type="match status" value="1"/>
</dbReference>
<keyword evidence="11" id="KW-1185">Reference proteome</keyword>
<feature type="compositionally biased region" description="Polar residues" evidence="8">
    <location>
        <begin position="8"/>
        <end position="21"/>
    </location>
</feature>
<dbReference type="SUPFAM" id="SSF57959">
    <property type="entry name" value="Leucine zipper domain"/>
    <property type="match status" value="1"/>
</dbReference>
<keyword evidence="6" id="KW-0804">Transcription</keyword>
<dbReference type="InterPro" id="IPR004827">
    <property type="entry name" value="bZIP"/>
</dbReference>
<feature type="region of interest" description="Disordered" evidence="8">
    <location>
        <begin position="158"/>
        <end position="262"/>
    </location>
</feature>
<dbReference type="GO" id="GO:0005789">
    <property type="term" value="C:endoplasmic reticulum membrane"/>
    <property type="evidence" value="ECO:0007669"/>
    <property type="project" value="UniProtKB-SubCell"/>
</dbReference>
<dbReference type="InterPro" id="IPR046347">
    <property type="entry name" value="bZIP_sf"/>
</dbReference>
<dbReference type="GO" id="GO:0003677">
    <property type="term" value="F:DNA binding"/>
    <property type="evidence" value="ECO:0007669"/>
    <property type="project" value="UniProtKB-KW"/>
</dbReference>
<dbReference type="PROSITE" id="PS50217">
    <property type="entry name" value="BZIP"/>
    <property type="match status" value="1"/>
</dbReference>
<feature type="region of interest" description="Disordered" evidence="8">
    <location>
        <begin position="1"/>
        <end position="21"/>
    </location>
</feature>
<keyword evidence="7" id="KW-0539">Nucleus</keyword>
<dbReference type="Proteomes" id="UP000327013">
    <property type="component" value="Unassembled WGS sequence"/>
</dbReference>
<gene>
    <name evidence="10" type="ORF">FH972_026531</name>
</gene>
<evidence type="ECO:0000259" key="9">
    <source>
        <dbReference type="PROSITE" id="PS50217"/>
    </source>
</evidence>
<evidence type="ECO:0000256" key="8">
    <source>
        <dbReference type="SAM" id="MobiDB-lite"/>
    </source>
</evidence>
<feature type="compositionally biased region" description="Polar residues" evidence="8">
    <location>
        <begin position="186"/>
        <end position="207"/>
    </location>
</feature>
<dbReference type="EMBL" id="VIBQ01000098">
    <property type="protein sequence ID" value="KAB8748980.1"/>
    <property type="molecule type" value="Genomic_DNA"/>
</dbReference>
<evidence type="ECO:0000256" key="5">
    <source>
        <dbReference type="ARBA" id="ARBA00023125"/>
    </source>
</evidence>
<evidence type="ECO:0000256" key="3">
    <source>
        <dbReference type="ARBA" id="ARBA00007163"/>
    </source>
</evidence>
<feature type="compositionally biased region" description="Low complexity" evidence="8">
    <location>
        <begin position="330"/>
        <end position="355"/>
    </location>
</feature>
<feature type="compositionally biased region" description="Polar residues" evidence="8">
    <location>
        <begin position="42"/>
        <end position="69"/>
    </location>
</feature>
<feature type="region of interest" description="Disordered" evidence="8">
    <location>
        <begin position="34"/>
        <end position="90"/>
    </location>
</feature>
<dbReference type="AlphaFoldDB" id="A0A5N6L4L9"/>
<feature type="compositionally biased region" description="Basic and acidic residues" evidence="8">
    <location>
        <begin position="236"/>
        <end position="253"/>
    </location>
</feature>
<evidence type="ECO:0000313" key="10">
    <source>
        <dbReference type="EMBL" id="KAB8748980.1"/>
    </source>
</evidence>
<dbReference type="PANTHER" id="PTHR47416">
    <property type="entry name" value="BASIC-LEUCINE ZIPPER TRANSCRIPTION FACTOR F-RELATED"/>
    <property type="match status" value="1"/>
</dbReference>
<reference evidence="10 11" key="1">
    <citation type="submission" date="2019-06" db="EMBL/GenBank/DDBJ databases">
        <title>A chromosomal-level reference genome of Carpinus fangiana (Coryloideae, Betulaceae).</title>
        <authorList>
            <person name="Yang X."/>
            <person name="Wang Z."/>
            <person name="Zhang L."/>
            <person name="Hao G."/>
            <person name="Liu J."/>
            <person name="Yang Y."/>
        </authorList>
    </citation>
    <scope>NUCLEOTIDE SEQUENCE [LARGE SCALE GENOMIC DNA]</scope>
    <source>
        <strain evidence="10">Cfa_2016G</strain>
        <tissue evidence="10">Leaf</tissue>
    </source>
</reference>
<dbReference type="GO" id="GO:0005634">
    <property type="term" value="C:nucleus"/>
    <property type="evidence" value="ECO:0007669"/>
    <property type="project" value="UniProtKB-SubCell"/>
</dbReference>
<dbReference type="GO" id="GO:0003700">
    <property type="term" value="F:DNA-binding transcription factor activity"/>
    <property type="evidence" value="ECO:0007669"/>
    <property type="project" value="InterPro"/>
</dbReference>
<proteinExistence type="inferred from homology"/>
<evidence type="ECO:0000256" key="6">
    <source>
        <dbReference type="ARBA" id="ARBA00023163"/>
    </source>
</evidence>
<keyword evidence="5" id="KW-0238">DNA-binding</keyword>
<comment type="caution">
    <text evidence="10">The sequence shown here is derived from an EMBL/GenBank/DDBJ whole genome shotgun (WGS) entry which is preliminary data.</text>
</comment>
<evidence type="ECO:0000256" key="4">
    <source>
        <dbReference type="ARBA" id="ARBA00023015"/>
    </source>
</evidence>
<feature type="region of interest" description="Disordered" evidence="8">
    <location>
        <begin position="330"/>
        <end position="360"/>
    </location>
</feature>
<comment type="similarity">
    <text evidence="3">Belongs to the bZIP family.</text>
</comment>
<dbReference type="CDD" id="cd14810">
    <property type="entry name" value="bZIP_u1"/>
    <property type="match status" value="1"/>
</dbReference>
<evidence type="ECO:0000256" key="2">
    <source>
        <dbReference type="ARBA" id="ARBA00004389"/>
    </source>
</evidence>
<feature type="domain" description="BZIP" evidence="9">
    <location>
        <begin position="246"/>
        <end position="309"/>
    </location>
</feature>
<organism evidence="10 11">
    <name type="scientific">Carpinus fangiana</name>
    <dbReference type="NCBI Taxonomy" id="176857"/>
    <lineage>
        <taxon>Eukaryota</taxon>
        <taxon>Viridiplantae</taxon>
        <taxon>Streptophyta</taxon>
        <taxon>Embryophyta</taxon>
        <taxon>Tracheophyta</taxon>
        <taxon>Spermatophyta</taxon>
        <taxon>Magnoliopsida</taxon>
        <taxon>eudicotyledons</taxon>
        <taxon>Gunneridae</taxon>
        <taxon>Pentapetalae</taxon>
        <taxon>rosids</taxon>
        <taxon>fabids</taxon>
        <taxon>Fagales</taxon>
        <taxon>Betulaceae</taxon>
        <taxon>Carpinus</taxon>
    </lineage>
</organism>
<dbReference type="Pfam" id="PF00170">
    <property type="entry name" value="bZIP_1"/>
    <property type="match status" value="1"/>
</dbReference>
<name>A0A5N6L4L9_9ROSI</name>
<evidence type="ECO:0000256" key="7">
    <source>
        <dbReference type="ARBA" id="ARBA00023242"/>
    </source>
</evidence>
<protein>
    <recommendedName>
        <fullName evidence="9">BZIP domain-containing protein</fullName>
    </recommendedName>
</protein>
<dbReference type="Gene3D" id="1.20.5.170">
    <property type="match status" value="1"/>
</dbReference>
<evidence type="ECO:0000313" key="11">
    <source>
        <dbReference type="Proteomes" id="UP000327013"/>
    </source>
</evidence>
<accession>A0A5N6L4L9</accession>
<dbReference type="OrthoDB" id="5571888at2759"/>
<keyword evidence="4" id="KW-0805">Transcription regulation</keyword>
<dbReference type="PANTHER" id="PTHR47416:SF8">
    <property type="entry name" value="BASIC-LEUCINE ZIPPER TRANSCRIPTION FACTOR E-RELATED"/>
    <property type="match status" value="1"/>
</dbReference>
<sequence>MAAAVDMQSMQSMHRMPSQQNQILDDSMDTFFDFNQGDFHSPVSQSPTTGLAPNSGSLDSSDIPSQQSEYVEHPQRHYNGPSHEYGRFRQQTGLPSGAVSHMAAINGYNAPSHSDFSAGYNSGLDFDAMNYAGEGSSSQTMAPFFYPVDASMDEFIDPTAVDNQPQPPVRPLPQVQQPHPEEPQLNSQISRLLSQMRQGSEGSSNGDGSPEADGNEGIPAVGRSRKDDDDMDEDERLLASEEGKKLSSKERRQLRNKVSARAFRSRRKEYISQLEGEVAARTEEATSLRARNNHLFNQNQQLLQLTQTMLNHPAFGTFMQELQHNPSMLQAAPAPQNQNSQPQPQRTQQPVKQEQAPQNNDIVVGMTRIPEPSLDFSMLNLGASNNAFGPSQSFSNFQNPQIFVVHELPQGPSIEELKAERLARKSELPLIPELPRLSEKDDKSAALFTTTPTEIAQDKSGLENDPSFALYYDAAAPEPAYPSVLEKPTALSDKTSSIFTTKTDDATIMQQLEELLAPAELTLRIIERMI</sequence>